<dbReference type="AlphaFoldDB" id="H3ZI01"/>
<keyword evidence="2" id="KW-1185">Reference proteome</keyword>
<sequence>MKTEQHVEVLTTTTHDSLRQAVKNALDKKRKLGQYSVQWRNNKILLDGKDLPSSEQSS</sequence>
<dbReference type="EMBL" id="AHTH01000048">
    <property type="protein sequence ID" value="EHR40007.1"/>
    <property type="molecule type" value="Genomic_DNA"/>
</dbReference>
<comment type="caution">
    <text evidence="1">The sequence shown here is derived from an EMBL/GenBank/DDBJ whole genome shotgun (WGS) entry which is preliminary data.</text>
</comment>
<name>H3ZI01_9ALTE</name>
<gene>
    <name evidence="1" type="ORF">AJE_15045</name>
</gene>
<dbReference type="PATRIC" id="fig|1129374.4.peg.2980"/>
<organism evidence="1 2">
    <name type="scientific">Alishewanella jeotgali KCTC 22429</name>
    <dbReference type="NCBI Taxonomy" id="1129374"/>
    <lineage>
        <taxon>Bacteria</taxon>
        <taxon>Pseudomonadati</taxon>
        <taxon>Pseudomonadota</taxon>
        <taxon>Gammaproteobacteria</taxon>
        <taxon>Alteromonadales</taxon>
        <taxon>Alteromonadaceae</taxon>
        <taxon>Alishewanella</taxon>
    </lineage>
</organism>
<protein>
    <submittedName>
        <fullName evidence="1">Uncharacterized protein</fullName>
    </submittedName>
</protein>
<dbReference type="STRING" id="1129374.AJE_15045"/>
<proteinExistence type="predicted"/>
<reference evidence="1 2" key="1">
    <citation type="journal article" date="2012" name="J. Bacteriol.">
        <title>Genome Sequence of Extracellular-Protease-Producing Alishewanella jeotgali Isolated from Traditional Korean Fermented Seafood.</title>
        <authorList>
            <person name="Jung J."/>
            <person name="Chun J."/>
            <person name="Park W."/>
        </authorList>
    </citation>
    <scope>NUCLEOTIDE SEQUENCE [LARGE SCALE GENOMIC DNA]</scope>
    <source>
        <strain evidence="1 2">KCTC 22429</strain>
    </source>
</reference>
<evidence type="ECO:0000313" key="1">
    <source>
        <dbReference type="EMBL" id="EHR40007.1"/>
    </source>
</evidence>
<evidence type="ECO:0000313" key="2">
    <source>
        <dbReference type="Proteomes" id="UP000012046"/>
    </source>
</evidence>
<accession>H3ZI01</accession>
<dbReference type="RefSeq" id="WP_008951558.1">
    <property type="nucleotide sequence ID" value="NZ_AHTH01000048.1"/>
</dbReference>
<dbReference type="Proteomes" id="UP000012046">
    <property type="component" value="Unassembled WGS sequence"/>
</dbReference>